<feature type="transmembrane region" description="Helical" evidence="1">
    <location>
        <begin position="40"/>
        <end position="64"/>
    </location>
</feature>
<accession>A0A845MB96</accession>
<dbReference type="InterPro" id="IPR010389">
    <property type="entry name" value="Urate_ox_N"/>
</dbReference>
<gene>
    <name evidence="3" type="ORF">GQF03_02935</name>
</gene>
<keyword evidence="4" id="KW-1185">Reference proteome</keyword>
<dbReference type="RefSeq" id="WP_161337682.1">
    <property type="nucleotide sequence ID" value="NZ_JBHSDG010000002.1"/>
</dbReference>
<sequence>MSSILSNLRNTVIAGIVLTIIMVAIVTALTGGGFDMGGHAYGAFFLRWLHVLSGVMWIGLLWYFNFVQIPNMPNIPDEQKPAIGKVIAPAALWWFRWGAMATIITGLLLAWANGYLLDALTLGGMDGFSVDKSLAIGIGMWLGIIMWFNVWFVIWPNQKRALGIVDADAETKAASARTAMLFSRTNTMLSIPMLYAMVSAQNLF</sequence>
<reference evidence="3 4" key="1">
    <citation type="journal article" date="2014" name="Int. J. Syst. Evol. Microbiol.">
        <title>Sneathiella chungangensis sp. nov., isolated from a marine sand, and emended description of the genus Sneathiella.</title>
        <authorList>
            <person name="Siamphan C."/>
            <person name="Kim H."/>
            <person name="Lee J.S."/>
            <person name="Kim W."/>
        </authorList>
    </citation>
    <scope>NUCLEOTIDE SEQUENCE [LARGE SCALE GENOMIC DNA]</scope>
    <source>
        <strain evidence="3 4">KCTC 32476</strain>
    </source>
</reference>
<evidence type="ECO:0000313" key="3">
    <source>
        <dbReference type="EMBL" id="MZR21279.1"/>
    </source>
</evidence>
<evidence type="ECO:0000259" key="2">
    <source>
        <dbReference type="Pfam" id="PF06181"/>
    </source>
</evidence>
<dbReference type="AlphaFoldDB" id="A0A845MB96"/>
<keyword evidence="1" id="KW-0812">Transmembrane</keyword>
<dbReference type="EMBL" id="WTVA01000001">
    <property type="protein sequence ID" value="MZR21279.1"/>
    <property type="molecule type" value="Genomic_DNA"/>
</dbReference>
<protein>
    <recommendedName>
        <fullName evidence="2">Urate oxidase N-terminal domain-containing protein</fullName>
    </recommendedName>
</protein>
<feature type="domain" description="Urate oxidase N-terminal" evidence="2">
    <location>
        <begin position="132"/>
        <end position="200"/>
    </location>
</feature>
<dbReference type="Pfam" id="PF06181">
    <property type="entry name" value="Urate_ox_N"/>
    <property type="match status" value="1"/>
</dbReference>
<dbReference type="Proteomes" id="UP000445696">
    <property type="component" value="Unassembled WGS sequence"/>
</dbReference>
<proteinExistence type="predicted"/>
<feature type="transmembrane region" description="Helical" evidence="1">
    <location>
        <begin position="134"/>
        <end position="154"/>
    </location>
</feature>
<evidence type="ECO:0000256" key="1">
    <source>
        <dbReference type="SAM" id="Phobius"/>
    </source>
</evidence>
<comment type="caution">
    <text evidence="3">The sequence shown here is derived from an EMBL/GenBank/DDBJ whole genome shotgun (WGS) entry which is preliminary data.</text>
</comment>
<feature type="transmembrane region" description="Helical" evidence="1">
    <location>
        <begin position="12"/>
        <end position="34"/>
    </location>
</feature>
<dbReference type="OrthoDB" id="9787495at2"/>
<feature type="transmembrane region" description="Helical" evidence="1">
    <location>
        <begin position="93"/>
        <end position="114"/>
    </location>
</feature>
<organism evidence="3 4">
    <name type="scientific">Sneathiella chungangensis</name>
    <dbReference type="NCBI Taxonomy" id="1418234"/>
    <lineage>
        <taxon>Bacteria</taxon>
        <taxon>Pseudomonadati</taxon>
        <taxon>Pseudomonadota</taxon>
        <taxon>Alphaproteobacteria</taxon>
        <taxon>Sneathiellales</taxon>
        <taxon>Sneathiellaceae</taxon>
        <taxon>Sneathiella</taxon>
    </lineage>
</organism>
<keyword evidence="1" id="KW-1133">Transmembrane helix</keyword>
<evidence type="ECO:0000313" key="4">
    <source>
        <dbReference type="Proteomes" id="UP000445696"/>
    </source>
</evidence>
<name>A0A845MB96_9PROT</name>
<keyword evidence="1" id="KW-0472">Membrane</keyword>